<dbReference type="InterPro" id="IPR031167">
    <property type="entry name" value="G_OBG"/>
</dbReference>
<feature type="compositionally biased region" description="Polar residues" evidence="3">
    <location>
        <begin position="119"/>
        <end position="135"/>
    </location>
</feature>
<dbReference type="InterPro" id="IPR006169">
    <property type="entry name" value="GTP1_OBG_dom"/>
</dbReference>
<evidence type="ECO:0000313" key="7">
    <source>
        <dbReference type="Proteomes" id="UP000305067"/>
    </source>
</evidence>
<dbReference type="STRING" id="1884261.A0A5C3QY85"/>
<evidence type="ECO:0000259" key="5">
    <source>
        <dbReference type="PROSITE" id="PS51883"/>
    </source>
</evidence>
<dbReference type="Pfam" id="PF01018">
    <property type="entry name" value="GTP1_OBG"/>
    <property type="match status" value="2"/>
</dbReference>
<dbReference type="GO" id="GO:0042254">
    <property type="term" value="P:ribosome biogenesis"/>
    <property type="evidence" value="ECO:0007669"/>
    <property type="project" value="UniProtKB-UniRule"/>
</dbReference>
<dbReference type="CDD" id="cd01898">
    <property type="entry name" value="Obg"/>
    <property type="match status" value="1"/>
</dbReference>
<proteinExistence type="predicted"/>
<dbReference type="PANTHER" id="PTHR11702">
    <property type="entry name" value="DEVELOPMENTALLY REGULATED GTP-BINDING PROTEIN-RELATED"/>
    <property type="match status" value="1"/>
</dbReference>
<accession>A0A5C3QY85</accession>
<dbReference type="Gene3D" id="2.70.210.12">
    <property type="entry name" value="GTP1/OBG domain"/>
    <property type="match status" value="1"/>
</dbReference>
<dbReference type="GO" id="GO:0003924">
    <property type="term" value="F:GTPase activity"/>
    <property type="evidence" value="ECO:0007669"/>
    <property type="project" value="InterPro"/>
</dbReference>
<name>A0A5C3QY85_9AGAR</name>
<gene>
    <name evidence="6" type="ORF">BDV98DRAFT_538312</name>
</gene>
<feature type="domain" description="OBG-type G" evidence="4">
    <location>
        <begin position="306"/>
        <end position="548"/>
    </location>
</feature>
<dbReference type="GO" id="GO:0005525">
    <property type="term" value="F:GTP binding"/>
    <property type="evidence" value="ECO:0007669"/>
    <property type="project" value="UniProtKB-KW"/>
</dbReference>
<evidence type="ECO:0000256" key="2">
    <source>
        <dbReference type="ARBA" id="ARBA00023134"/>
    </source>
</evidence>
<evidence type="ECO:0000256" key="3">
    <source>
        <dbReference type="SAM" id="MobiDB-lite"/>
    </source>
</evidence>
<evidence type="ECO:0000313" key="6">
    <source>
        <dbReference type="EMBL" id="TFL06976.1"/>
    </source>
</evidence>
<dbReference type="EMBL" id="ML178814">
    <property type="protein sequence ID" value="TFL06976.1"/>
    <property type="molecule type" value="Genomic_DNA"/>
</dbReference>
<reference evidence="6 7" key="1">
    <citation type="journal article" date="2019" name="Nat. Ecol. Evol.">
        <title>Megaphylogeny resolves global patterns of mushroom evolution.</title>
        <authorList>
            <person name="Varga T."/>
            <person name="Krizsan K."/>
            <person name="Foldi C."/>
            <person name="Dima B."/>
            <person name="Sanchez-Garcia M."/>
            <person name="Sanchez-Ramirez S."/>
            <person name="Szollosi G.J."/>
            <person name="Szarkandi J.G."/>
            <person name="Papp V."/>
            <person name="Albert L."/>
            <person name="Andreopoulos W."/>
            <person name="Angelini C."/>
            <person name="Antonin V."/>
            <person name="Barry K.W."/>
            <person name="Bougher N.L."/>
            <person name="Buchanan P."/>
            <person name="Buyck B."/>
            <person name="Bense V."/>
            <person name="Catcheside P."/>
            <person name="Chovatia M."/>
            <person name="Cooper J."/>
            <person name="Damon W."/>
            <person name="Desjardin D."/>
            <person name="Finy P."/>
            <person name="Geml J."/>
            <person name="Haridas S."/>
            <person name="Hughes K."/>
            <person name="Justo A."/>
            <person name="Karasinski D."/>
            <person name="Kautmanova I."/>
            <person name="Kiss B."/>
            <person name="Kocsube S."/>
            <person name="Kotiranta H."/>
            <person name="LaButti K.M."/>
            <person name="Lechner B.E."/>
            <person name="Liimatainen K."/>
            <person name="Lipzen A."/>
            <person name="Lukacs Z."/>
            <person name="Mihaltcheva S."/>
            <person name="Morgado L.N."/>
            <person name="Niskanen T."/>
            <person name="Noordeloos M.E."/>
            <person name="Ohm R.A."/>
            <person name="Ortiz-Santana B."/>
            <person name="Ovrebo C."/>
            <person name="Racz N."/>
            <person name="Riley R."/>
            <person name="Savchenko A."/>
            <person name="Shiryaev A."/>
            <person name="Soop K."/>
            <person name="Spirin V."/>
            <person name="Szebenyi C."/>
            <person name="Tomsovsky M."/>
            <person name="Tulloss R.E."/>
            <person name="Uehling J."/>
            <person name="Grigoriev I.V."/>
            <person name="Vagvolgyi C."/>
            <person name="Papp T."/>
            <person name="Martin F.M."/>
            <person name="Miettinen O."/>
            <person name="Hibbett D.S."/>
            <person name="Nagy L.G."/>
        </authorList>
    </citation>
    <scope>NUCLEOTIDE SEQUENCE [LARGE SCALE GENOMIC DNA]</scope>
    <source>
        <strain evidence="6 7">CBS 309.79</strain>
    </source>
</reference>
<dbReference type="Proteomes" id="UP000305067">
    <property type="component" value="Unassembled WGS sequence"/>
</dbReference>
<keyword evidence="1" id="KW-0547">Nucleotide-binding</keyword>
<keyword evidence="2" id="KW-0342">GTP-binding</keyword>
<keyword evidence="7" id="KW-1185">Reference proteome</keyword>
<feature type="domain" description="Obg" evidence="5">
    <location>
        <begin position="59"/>
        <end position="305"/>
    </location>
</feature>
<sequence>MLPRASTFRTCACRRLPTKRHVLPLNQTTRFYSVDAEKLDYEALKKQRRTEWKRRQGTQSFLDHLIINVRGGKGGNGCAAFHREKFINFGPPCGGAGGRGGDVYIMPTKELTTLASITKQVRGQPGSSGSGTWQNGRAGEPTIIKVPLGTVVRELGPEDTRRALDEWEQEEEDLKGMEAEDMKAKMREKRWLHFPGSADDNNGRDAFLEAEKVIYKEERQRRLAARKRALEPLSFDLDKIEELENPVDAPLGVRKTEYLGHLIAHGGAGGVGNTHFVTNDNRSPKYATRGHDGERRTYMLELKLIADIGLVGMPNAGKSTLLRALTGGRAKSEVASYAFTTLNPVVGVVRVAADGTFEGSLRPIRTFDETRVEEEQALAALDAIVDPNEVSLPPAEEPSVRAGHEFDLLETSRFTIADNPGLISGASENVGLGHSFLKSIERSLALAYVIDLSAPAPWDELQVLRDELEHYQPGMSSKARIVIANKADLLGGGGDPEAVEEAKAKLQRLEEYVRENVQADRPLDVVPVSAKFSQNAAKVVRLLNGYVQEAKAEAGAEAEAEVKVET</sequence>
<organism evidence="6 7">
    <name type="scientific">Pterulicium gracile</name>
    <dbReference type="NCBI Taxonomy" id="1884261"/>
    <lineage>
        <taxon>Eukaryota</taxon>
        <taxon>Fungi</taxon>
        <taxon>Dikarya</taxon>
        <taxon>Basidiomycota</taxon>
        <taxon>Agaricomycotina</taxon>
        <taxon>Agaricomycetes</taxon>
        <taxon>Agaricomycetidae</taxon>
        <taxon>Agaricales</taxon>
        <taxon>Pleurotineae</taxon>
        <taxon>Pterulaceae</taxon>
        <taxon>Pterulicium</taxon>
    </lineage>
</organism>
<protein>
    <submittedName>
        <fullName evidence="6">GTP-binding protein Obg CgtA</fullName>
    </submittedName>
</protein>
<dbReference type="Pfam" id="PF01926">
    <property type="entry name" value="MMR_HSR1"/>
    <property type="match status" value="1"/>
</dbReference>
<dbReference type="PANTHER" id="PTHR11702:SF31">
    <property type="entry name" value="MITOCHONDRIAL RIBOSOME-ASSOCIATED GTPASE 2"/>
    <property type="match status" value="1"/>
</dbReference>
<dbReference type="SUPFAM" id="SSF82051">
    <property type="entry name" value="Obg GTP-binding protein N-terminal domain"/>
    <property type="match status" value="1"/>
</dbReference>
<dbReference type="PROSITE" id="PS51710">
    <property type="entry name" value="G_OBG"/>
    <property type="match status" value="1"/>
</dbReference>
<dbReference type="InterPro" id="IPR036726">
    <property type="entry name" value="GTP1_OBG_dom_sf"/>
</dbReference>
<evidence type="ECO:0000259" key="4">
    <source>
        <dbReference type="PROSITE" id="PS51710"/>
    </source>
</evidence>
<dbReference type="InterPro" id="IPR045086">
    <property type="entry name" value="OBG_GTPase"/>
</dbReference>
<dbReference type="Gene3D" id="3.40.50.300">
    <property type="entry name" value="P-loop containing nucleotide triphosphate hydrolases"/>
    <property type="match status" value="1"/>
</dbReference>
<dbReference type="AlphaFoldDB" id="A0A5C3QY85"/>
<feature type="region of interest" description="Disordered" evidence="3">
    <location>
        <begin position="119"/>
        <end position="139"/>
    </location>
</feature>
<dbReference type="InterPro" id="IPR027417">
    <property type="entry name" value="P-loop_NTPase"/>
</dbReference>
<evidence type="ECO:0000256" key="1">
    <source>
        <dbReference type="ARBA" id="ARBA00022741"/>
    </source>
</evidence>
<dbReference type="OrthoDB" id="347018at2759"/>
<dbReference type="GO" id="GO:0005739">
    <property type="term" value="C:mitochondrion"/>
    <property type="evidence" value="ECO:0007669"/>
    <property type="project" value="TreeGrafter"/>
</dbReference>
<dbReference type="SUPFAM" id="SSF52540">
    <property type="entry name" value="P-loop containing nucleoside triphosphate hydrolases"/>
    <property type="match status" value="1"/>
</dbReference>
<dbReference type="InterPro" id="IPR006073">
    <property type="entry name" value="GTP-bd"/>
</dbReference>
<dbReference type="PROSITE" id="PS51883">
    <property type="entry name" value="OBG"/>
    <property type="match status" value="1"/>
</dbReference>